<keyword evidence="2" id="KW-0808">Transferase</keyword>
<dbReference type="GO" id="GO:0008757">
    <property type="term" value="F:S-adenosylmethionine-dependent methyltransferase activity"/>
    <property type="evidence" value="ECO:0007669"/>
    <property type="project" value="TreeGrafter"/>
</dbReference>
<dbReference type="InterPro" id="IPR029063">
    <property type="entry name" value="SAM-dependent_MTases_sf"/>
</dbReference>
<organism evidence="5 6">
    <name type="scientific">Ditylenchus destructor</name>
    <dbReference type="NCBI Taxonomy" id="166010"/>
    <lineage>
        <taxon>Eukaryota</taxon>
        <taxon>Metazoa</taxon>
        <taxon>Ecdysozoa</taxon>
        <taxon>Nematoda</taxon>
        <taxon>Chromadorea</taxon>
        <taxon>Rhabditida</taxon>
        <taxon>Tylenchina</taxon>
        <taxon>Tylenchomorpha</taxon>
        <taxon>Sphaerularioidea</taxon>
        <taxon>Anguinidae</taxon>
        <taxon>Anguininae</taxon>
        <taxon>Ditylenchus</taxon>
    </lineage>
</organism>
<dbReference type="EMBL" id="JAKKPZ010000031">
    <property type="protein sequence ID" value="KAI1709277.1"/>
    <property type="molecule type" value="Genomic_DNA"/>
</dbReference>
<dbReference type="PROSITE" id="PS51682">
    <property type="entry name" value="SAM_OMT_I"/>
    <property type="match status" value="1"/>
</dbReference>
<dbReference type="Pfam" id="PF01596">
    <property type="entry name" value="Methyltransf_3"/>
    <property type="match status" value="1"/>
</dbReference>
<dbReference type="InterPro" id="IPR002935">
    <property type="entry name" value="SAM_O-MeTrfase"/>
</dbReference>
<proteinExistence type="inferred from homology"/>
<evidence type="ECO:0000256" key="1">
    <source>
        <dbReference type="ARBA" id="ARBA00022603"/>
    </source>
</evidence>
<dbReference type="PANTHER" id="PTHR10509:SF93">
    <property type="entry name" value="CATECHOL O-METHYLTRANSFERASE DOMAIN-CONTAINING PROTEIN 1"/>
    <property type="match status" value="1"/>
</dbReference>
<evidence type="ECO:0000313" key="6">
    <source>
        <dbReference type="Proteomes" id="UP001201812"/>
    </source>
</evidence>
<evidence type="ECO:0000256" key="3">
    <source>
        <dbReference type="ARBA" id="ARBA00022691"/>
    </source>
</evidence>
<gene>
    <name evidence="5" type="ORF">DdX_11349</name>
</gene>
<keyword evidence="1" id="KW-0489">Methyltransferase</keyword>
<evidence type="ECO:0000256" key="2">
    <source>
        <dbReference type="ARBA" id="ARBA00022679"/>
    </source>
</evidence>
<dbReference type="Gene3D" id="3.40.50.150">
    <property type="entry name" value="Vaccinia Virus protein VP39"/>
    <property type="match status" value="1"/>
</dbReference>
<name>A0AAD4MZE2_9BILA</name>
<protein>
    <submittedName>
        <fullName evidence="5">O-methyltransferase domain-containing protein</fullName>
    </submittedName>
</protein>
<dbReference type="AlphaFoldDB" id="A0AAD4MZE2"/>
<dbReference type="SUPFAM" id="SSF53335">
    <property type="entry name" value="S-adenosyl-L-methionine-dependent methyltransferases"/>
    <property type="match status" value="1"/>
</dbReference>
<evidence type="ECO:0000256" key="4">
    <source>
        <dbReference type="ARBA" id="ARBA00023453"/>
    </source>
</evidence>
<dbReference type="CDD" id="cd02440">
    <property type="entry name" value="AdoMet_MTases"/>
    <property type="match status" value="1"/>
</dbReference>
<accession>A0AAD4MZE2</accession>
<dbReference type="PANTHER" id="PTHR10509">
    <property type="entry name" value="O-METHYLTRANSFERASE-RELATED"/>
    <property type="match status" value="1"/>
</dbReference>
<keyword evidence="3" id="KW-0949">S-adenosyl-L-methionine</keyword>
<sequence length="231" mass="25074">MSSIVSKSFGQRRDNVIEYCSELTNKQTEAEKELLHATLTSPSQGWYPGMVGAPEVLQLGKNFIGLIGARRCLDIGTFTGCSALAWATALPNDGLVLSMDVDHTALNAIGLPILDKYPDMRKKISFHLGSAVSKLDELIASGESGKWDFAFIDADKENYTNYYQKSMTLLRPGGVIVVDNALWRGSVCGDSEKFNDSSKAVDGCNRFISADPTSRSALLNLGDGTHLAFKI</sequence>
<keyword evidence="6" id="KW-1185">Reference proteome</keyword>
<dbReference type="GO" id="GO:0032259">
    <property type="term" value="P:methylation"/>
    <property type="evidence" value="ECO:0007669"/>
    <property type="project" value="UniProtKB-KW"/>
</dbReference>
<comment type="caution">
    <text evidence="5">The sequence shown here is derived from an EMBL/GenBank/DDBJ whole genome shotgun (WGS) entry which is preliminary data.</text>
</comment>
<dbReference type="InterPro" id="IPR050362">
    <property type="entry name" value="Cation-dep_OMT"/>
</dbReference>
<dbReference type="Proteomes" id="UP001201812">
    <property type="component" value="Unassembled WGS sequence"/>
</dbReference>
<dbReference type="GO" id="GO:0008171">
    <property type="term" value="F:O-methyltransferase activity"/>
    <property type="evidence" value="ECO:0007669"/>
    <property type="project" value="InterPro"/>
</dbReference>
<reference evidence="5" key="1">
    <citation type="submission" date="2022-01" db="EMBL/GenBank/DDBJ databases">
        <title>Genome Sequence Resource for Two Populations of Ditylenchus destructor, the Migratory Endoparasitic Phytonematode.</title>
        <authorList>
            <person name="Zhang H."/>
            <person name="Lin R."/>
            <person name="Xie B."/>
        </authorList>
    </citation>
    <scope>NUCLEOTIDE SEQUENCE</scope>
    <source>
        <strain evidence="5">BazhouSP</strain>
    </source>
</reference>
<comment type="similarity">
    <text evidence="4">Belongs to the class I-like SAM-binding methyltransferase superfamily. Cation-dependent O-methyltransferase family.</text>
</comment>
<evidence type="ECO:0000313" key="5">
    <source>
        <dbReference type="EMBL" id="KAI1709277.1"/>
    </source>
</evidence>